<protein>
    <submittedName>
        <fullName evidence="1">Uncharacterized protein</fullName>
    </submittedName>
</protein>
<name>A0ACB8RZG6_9AGAM</name>
<keyword evidence="2" id="KW-1185">Reference proteome</keyword>
<sequence>MYALSLPAAPLLFSLLCSVRALPTIATRTSTEVARPPSTLNAVTGVFISVLGFAIILATFAWVAKGGRRVALRGAWDHGMDVIYGVCAQLWLCSREAIGRLQVTSILERAASSAGGRSPTSLVIPLAPTEPAAPGTAVVPTTVKSRTDFPRVPPEAHLATAM</sequence>
<reference evidence="1" key="2">
    <citation type="journal article" date="2022" name="New Phytol.">
        <title>Evolutionary transition to the ectomycorrhizal habit in the genomes of a hyperdiverse lineage of mushroom-forming fungi.</title>
        <authorList>
            <person name="Looney B."/>
            <person name="Miyauchi S."/>
            <person name="Morin E."/>
            <person name="Drula E."/>
            <person name="Courty P.E."/>
            <person name="Kohler A."/>
            <person name="Kuo A."/>
            <person name="LaButti K."/>
            <person name="Pangilinan J."/>
            <person name="Lipzen A."/>
            <person name="Riley R."/>
            <person name="Andreopoulos W."/>
            <person name="He G."/>
            <person name="Johnson J."/>
            <person name="Nolan M."/>
            <person name="Tritt A."/>
            <person name="Barry K.W."/>
            <person name="Grigoriev I.V."/>
            <person name="Nagy L.G."/>
            <person name="Hibbett D."/>
            <person name="Henrissat B."/>
            <person name="Matheny P.B."/>
            <person name="Labbe J."/>
            <person name="Martin F.M."/>
        </authorList>
    </citation>
    <scope>NUCLEOTIDE SEQUENCE</scope>
    <source>
        <strain evidence="1">FP105234-sp</strain>
    </source>
</reference>
<evidence type="ECO:0000313" key="2">
    <source>
        <dbReference type="Proteomes" id="UP000814033"/>
    </source>
</evidence>
<evidence type="ECO:0000313" key="1">
    <source>
        <dbReference type="EMBL" id="KAI0049439.1"/>
    </source>
</evidence>
<gene>
    <name evidence="1" type="ORF">FA95DRAFT_878750</name>
</gene>
<accession>A0ACB8RZG6</accession>
<reference evidence="1" key="1">
    <citation type="submission" date="2021-02" db="EMBL/GenBank/DDBJ databases">
        <authorList>
            <consortium name="DOE Joint Genome Institute"/>
            <person name="Ahrendt S."/>
            <person name="Looney B.P."/>
            <person name="Miyauchi S."/>
            <person name="Morin E."/>
            <person name="Drula E."/>
            <person name="Courty P.E."/>
            <person name="Chicoki N."/>
            <person name="Fauchery L."/>
            <person name="Kohler A."/>
            <person name="Kuo A."/>
            <person name="Labutti K."/>
            <person name="Pangilinan J."/>
            <person name="Lipzen A."/>
            <person name="Riley R."/>
            <person name="Andreopoulos W."/>
            <person name="He G."/>
            <person name="Johnson J."/>
            <person name="Barry K.W."/>
            <person name="Grigoriev I.V."/>
            <person name="Nagy L."/>
            <person name="Hibbett D."/>
            <person name="Henrissat B."/>
            <person name="Matheny P.B."/>
            <person name="Labbe J."/>
            <person name="Martin F."/>
        </authorList>
    </citation>
    <scope>NUCLEOTIDE SEQUENCE</scope>
    <source>
        <strain evidence="1">FP105234-sp</strain>
    </source>
</reference>
<organism evidence="1 2">
    <name type="scientific">Auriscalpium vulgare</name>
    <dbReference type="NCBI Taxonomy" id="40419"/>
    <lineage>
        <taxon>Eukaryota</taxon>
        <taxon>Fungi</taxon>
        <taxon>Dikarya</taxon>
        <taxon>Basidiomycota</taxon>
        <taxon>Agaricomycotina</taxon>
        <taxon>Agaricomycetes</taxon>
        <taxon>Russulales</taxon>
        <taxon>Auriscalpiaceae</taxon>
        <taxon>Auriscalpium</taxon>
    </lineage>
</organism>
<dbReference type="EMBL" id="MU275873">
    <property type="protein sequence ID" value="KAI0049439.1"/>
    <property type="molecule type" value="Genomic_DNA"/>
</dbReference>
<proteinExistence type="predicted"/>
<dbReference type="Proteomes" id="UP000814033">
    <property type="component" value="Unassembled WGS sequence"/>
</dbReference>
<comment type="caution">
    <text evidence="1">The sequence shown here is derived from an EMBL/GenBank/DDBJ whole genome shotgun (WGS) entry which is preliminary data.</text>
</comment>